<keyword evidence="3" id="KW-1185">Reference proteome</keyword>
<protein>
    <recommendedName>
        <fullName evidence="1">DUF5615 domain-containing protein</fullName>
    </recommendedName>
</protein>
<proteinExistence type="predicted"/>
<name>A0A4R5D5S7_9BACT</name>
<dbReference type="OrthoDB" id="27473at2"/>
<sequence length="112" mass="12833">MLMLILDAHIPPGLALWITSTFNLECYSAVYLNLRDSNDRENFFAAREKNAIVITKDDDFVSLLNRHGAPPKVIWLTCGNTSKNRLREIFEKNLFRAIQLLETTDLVEITGH</sequence>
<dbReference type="Pfam" id="PF18480">
    <property type="entry name" value="DUF5615"/>
    <property type="match status" value="1"/>
</dbReference>
<reference evidence="2 3" key="1">
    <citation type="submission" date="2019-03" db="EMBL/GenBank/DDBJ databases">
        <title>Dyadobacter AR-3-6 sp. nov., isolated from arctic soil.</title>
        <authorList>
            <person name="Chaudhary D.K."/>
        </authorList>
    </citation>
    <scope>NUCLEOTIDE SEQUENCE [LARGE SCALE GENOMIC DNA]</scope>
    <source>
        <strain evidence="2 3">AR-3-6</strain>
    </source>
</reference>
<dbReference type="AlphaFoldDB" id="A0A4R5D5S7"/>
<comment type="caution">
    <text evidence="2">The sequence shown here is derived from an EMBL/GenBank/DDBJ whole genome shotgun (WGS) entry which is preliminary data.</text>
</comment>
<accession>A0A4R5D5S7</accession>
<dbReference type="RefSeq" id="WP_131962551.1">
    <property type="nucleotide sequence ID" value="NZ_SMFL01000023.1"/>
</dbReference>
<gene>
    <name evidence="2" type="ORF">E0F88_31835</name>
</gene>
<organism evidence="2 3">
    <name type="scientific">Dyadobacter psychrotolerans</name>
    <dbReference type="NCBI Taxonomy" id="2541721"/>
    <lineage>
        <taxon>Bacteria</taxon>
        <taxon>Pseudomonadati</taxon>
        <taxon>Bacteroidota</taxon>
        <taxon>Cytophagia</taxon>
        <taxon>Cytophagales</taxon>
        <taxon>Spirosomataceae</taxon>
        <taxon>Dyadobacter</taxon>
    </lineage>
</organism>
<dbReference type="EMBL" id="SMFL01000023">
    <property type="protein sequence ID" value="TDE08839.1"/>
    <property type="molecule type" value="Genomic_DNA"/>
</dbReference>
<evidence type="ECO:0000259" key="1">
    <source>
        <dbReference type="Pfam" id="PF18480"/>
    </source>
</evidence>
<evidence type="ECO:0000313" key="2">
    <source>
        <dbReference type="EMBL" id="TDE08839.1"/>
    </source>
</evidence>
<feature type="domain" description="DUF5615" evidence="1">
    <location>
        <begin position="4"/>
        <end position="109"/>
    </location>
</feature>
<evidence type="ECO:0000313" key="3">
    <source>
        <dbReference type="Proteomes" id="UP000294850"/>
    </source>
</evidence>
<dbReference type="Proteomes" id="UP000294850">
    <property type="component" value="Unassembled WGS sequence"/>
</dbReference>
<dbReference type="InterPro" id="IPR041049">
    <property type="entry name" value="DUF5615"/>
</dbReference>